<dbReference type="SUPFAM" id="SSF53822">
    <property type="entry name" value="Periplasmic binding protein-like I"/>
    <property type="match status" value="1"/>
</dbReference>
<dbReference type="eggNOG" id="COG3437">
    <property type="taxonomic scope" value="Bacteria"/>
</dbReference>
<keyword evidence="6" id="KW-1185">Reference proteome</keyword>
<evidence type="ECO:0000313" key="6">
    <source>
        <dbReference type="Proteomes" id="UP000016662"/>
    </source>
</evidence>
<dbReference type="SUPFAM" id="SSF109604">
    <property type="entry name" value="HD-domain/PDEase-like"/>
    <property type="match status" value="1"/>
</dbReference>
<dbReference type="InterPro" id="IPR037522">
    <property type="entry name" value="HD_GYP_dom"/>
</dbReference>
<evidence type="ECO:0000256" key="1">
    <source>
        <dbReference type="ARBA" id="ARBA00023015"/>
    </source>
</evidence>
<evidence type="ECO:0000256" key="2">
    <source>
        <dbReference type="ARBA" id="ARBA00023125"/>
    </source>
</evidence>
<evidence type="ECO:0000313" key="5">
    <source>
        <dbReference type="EMBL" id="ERJ95742.1"/>
    </source>
</evidence>
<dbReference type="Pfam" id="PF13487">
    <property type="entry name" value="HD_5"/>
    <property type="match status" value="1"/>
</dbReference>
<dbReference type="InterPro" id="IPR046335">
    <property type="entry name" value="LacI/GalR-like_sensor"/>
</dbReference>
<dbReference type="InterPro" id="IPR003607">
    <property type="entry name" value="HD/PDEase_dom"/>
</dbReference>
<keyword evidence="3" id="KW-0804">Transcription</keyword>
<dbReference type="AlphaFoldDB" id="U2KTX2"/>
<dbReference type="HOGENOM" id="CLU_404843_0_0_9"/>
<accession>U2KTX2</accession>
<dbReference type="Gene3D" id="3.40.50.2300">
    <property type="match status" value="2"/>
</dbReference>
<sequence length="679" mass="78463">MINGYKVAALCVSEIQNENTQSMIAPLYQSLLEKNWRCLLFNTTTDLFRDTAFDRGEASIFQLMDFSVIDVVLIYTQCLKCRAIVEDILTAAQKHRKPVFLIEPTERYSGGIRISFDEADAFRYLVKHLIEQHHVTKFACIAGFKGNPASEIREMIFRDVLKEHGVPFDEKWFGYGNFYSIPTQEVMERFLADPEGLPQAIVCINDSMAITVCEILEERGIRVPEDVIVTGFDGIVQEQYNFPRLTTCRRNLDRFGSFLSKLIERANAGEEMKREYVFPYTLDVSESCGCRKFSMKAVGLAVNSIYSRMNNSAQYDRSMTNMLTKLTFEQDVEKVNEILRYYIRSDTYLCMNAGFFHGDQNGHTYETEPFTEEVTSLRFFYGEENTEVKEIPQRQLVPDWNYITERTDPVVIYAVHNQQMVYGYLVVFANSFDYVVQRMHQFVLTLDSCAGMFVQQESLRDSNQRLQEIQNKIIVSFADMVESRDDFTGQHVKRTSEYLRILVKYLAEMPEYAKILTPEMQDRMCKAAPLHDIGKIKISDVVLNKPGRLTEDEFEVIKTHTLSGGEIIEKTLTDIESDSYLKVAREMALYHHEKWDGSGYPYHLSGEEIPLCARIMAVVDVFDALTSKRVYKEAFPAEKAFRILEESSGTHFDPKIVGTFLAHKEEVRQVLTKYQDRHI</sequence>
<keyword evidence="2" id="KW-0238">DNA-binding</keyword>
<organism evidence="5 6">
    <name type="scientific">Ruminococcus callidus ATCC 27760</name>
    <dbReference type="NCBI Taxonomy" id="411473"/>
    <lineage>
        <taxon>Bacteria</taxon>
        <taxon>Bacillati</taxon>
        <taxon>Bacillota</taxon>
        <taxon>Clostridia</taxon>
        <taxon>Eubacteriales</taxon>
        <taxon>Oscillospiraceae</taxon>
        <taxon>Ruminococcus</taxon>
    </lineage>
</organism>
<dbReference type="OrthoDB" id="9804747at2"/>
<dbReference type="CDD" id="cd06267">
    <property type="entry name" value="PBP1_LacI_sugar_binding-like"/>
    <property type="match status" value="1"/>
</dbReference>
<dbReference type="CDD" id="cd00077">
    <property type="entry name" value="HDc"/>
    <property type="match status" value="1"/>
</dbReference>
<gene>
    <name evidence="5" type="ORF">RUMCAL_01592</name>
</gene>
<dbReference type="eggNOG" id="COG1609">
    <property type="taxonomic scope" value="Bacteria"/>
</dbReference>
<dbReference type="PANTHER" id="PTHR45228:SF5">
    <property type="entry name" value="CYCLIC DI-GMP PHOSPHODIESTERASE VC_1348-RELATED"/>
    <property type="match status" value="1"/>
</dbReference>
<dbReference type="Proteomes" id="UP000016662">
    <property type="component" value="Unassembled WGS sequence"/>
</dbReference>
<dbReference type="RefSeq" id="WP_021683063.1">
    <property type="nucleotide sequence ID" value="NZ_KI260457.1"/>
</dbReference>
<keyword evidence="1" id="KW-0805">Transcription regulation</keyword>
<comment type="caution">
    <text evidence="5">The sequence shown here is derived from an EMBL/GenBank/DDBJ whole genome shotgun (WGS) entry which is preliminary data.</text>
</comment>
<dbReference type="SMART" id="SM00471">
    <property type="entry name" value="HDc"/>
    <property type="match status" value="1"/>
</dbReference>
<dbReference type="Pfam" id="PF13377">
    <property type="entry name" value="Peripla_BP_3"/>
    <property type="match status" value="1"/>
</dbReference>
<evidence type="ECO:0000259" key="4">
    <source>
        <dbReference type="PROSITE" id="PS51832"/>
    </source>
</evidence>
<dbReference type="InterPro" id="IPR052020">
    <property type="entry name" value="Cyclic_di-GMP/3'3'-cGAMP_PDE"/>
</dbReference>
<protein>
    <submittedName>
        <fullName evidence="5">HD domain protein</fullName>
    </submittedName>
</protein>
<dbReference type="Gene3D" id="1.10.3210.10">
    <property type="entry name" value="Hypothetical protein af1432"/>
    <property type="match status" value="1"/>
</dbReference>
<dbReference type="STRING" id="411473.RUMCAL_01592"/>
<evidence type="ECO:0000256" key="3">
    <source>
        <dbReference type="ARBA" id="ARBA00023163"/>
    </source>
</evidence>
<dbReference type="PROSITE" id="PS51832">
    <property type="entry name" value="HD_GYP"/>
    <property type="match status" value="1"/>
</dbReference>
<reference evidence="5 6" key="1">
    <citation type="submission" date="2013-07" db="EMBL/GenBank/DDBJ databases">
        <authorList>
            <person name="Weinstock G."/>
            <person name="Sodergren E."/>
            <person name="Wylie T."/>
            <person name="Fulton L."/>
            <person name="Fulton R."/>
            <person name="Fronick C."/>
            <person name="O'Laughlin M."/>
            <person name="Godfrey J."/>
            <person name="Miner T."/>
            <person name="Herter B."/>
            <person name="Appelbaum E."/>
            <person name="Cordes M."/>
            <person name="Lek S."/>
            <person name="Wollam A."/>
            <person name="Pepin K.H."/>
            <person name="Palsikar V.B."/>
            <person name="Mitreva M."/>
            <person name="Wilson R.K."/>
        </authorList>
    </citation>
    <scope>NUCLEOTIDE SEQUENCE [LARGE SCALE GENOMIC DNA]</scope>
    <source>
        <strain evidence="5 6">ATCC 27760</strain>
    </source>
</reference>
<dbReference type="EMBL" id="AWVF01000197">
    <property type="protein sequence ID" value="ERJ95742.1"/>
    <property type="molecule type" value="Genomic_DNA"/>
</dbReference>
<name>U2KTX2_9FIRM</name>
<dbReference type="InterPro" id="IPR028082">
    <property type="entry name" value="Peripla_BP_I"/>
</dbReference>
<dbReference type="PATRIC" id="fig|411473.3.peg.1296"/>
<feature type="domain" description="HD-GYP" evidence="4">
    <location>
        <begin position="466"/>
        <end position="676"/>
    </location>
</feature>
<proteinExistence type="predicted"/>
<dbReference type="PANTHER" id="PTHR45228">
    <property type="entry name" value="CYCLIC DI-GMP PHOSPHODIESTERASE TM_0186-RELATED"/>
    <property type="match status" value="1"/>
</dbReference>
<dbReference type="GO" id="GO:0003677">
    <property type="term" value="F:DNA binding"/>
    <property type="evidence" value="ECO:0007669"/>
    <property type="project" value="UniProtKB-KW"/>
</dbReference>